<protein>
    <submittedName>
        <fullName evidence="1">Uncharacterized protein</fullName>
    </submittedName>
</protein>
<keyword evidence="2" id="KW-1185">Reference proteome</keyword>
<sequence>MAKQKKEIKCTAEYTEGCAQRLTDALVDIYYQRKAQGRLGEIEKCKEDKTA</sequence>
<name>A0ABR7FK72_9FIRM</name>
<evidence type="ECO:0000313" key="1">
    <source>
        <dbReference type="EMBL" id="MBC5675613.1"/>
    </source>
</evidence>
<gene>
    <name evidence="1" type="ORF">H8S76_25610</name>
</gene>
<dbReference type="Proteomes" id="UP000654573">
    <property type="component" value="Unassembled WGS sequence"/>
</dbReference>
<evidence type="ECO:0000313" key="2">
    <source>
        <dbReference type="Proteomes" id="UP000654573"/>
    </source>
</evidence>
<dbReference type="RefSeq" id="WP_186971183.1">
    <property type="nucleotide sequence ID" value="NZ_JACOOU010000018.1"/>
</dbReference>
<reference evidence="1 2" key="1">
    <citation type="submission" date="2020-08" db="EMBL/GenBank/DDBJ databases">
        <title>Genome public.</title>
        <authorList>
            <person name="Liu C."/>
            <person name="Sun Q."/>
        </authorList>
    </citation>
    <scope>NUCLEOTIDE SEQUENCE [LARGE SCALE GENOMIC DNA]</scope>
    <source>
        <strain evidence="1 2">NSJ-34</strain>
    </source>
</reference>
<proteinExistence type="predicted"/>
<comment type="caution">
    <text evidence="1">The sequence shown here is derived from an EMBL/GenBank/DDBJ whole genome shotgun (WGS) entry which is preliminary data.</text>
</comment>
<organism evidence="1 2">
    <name type="scientific">Blautia celeris</name>
    <dbReference type="NCBI Taxonomy" id="2763026"/>
    <lineage>
        <taxon>Bacteria</taxon>
        <taxon>Bacillati</taxon>
        <taxon>Bacillota</taxon>
        <taxon>Clostridia</taxon>
        <taxon>Lachnospirales</taxon>
        <taxon>Lachnospiraceae</taxon>
        <taxon>Blautia</taxon>
    </lineage>
</organism>
<dbReference type="EMBL" id="JACOOU010000018">
    <property type="protein sequence ID" value="MBC5675613.1"/>
    <property type="molecule type" value="Genomic_DNA"/>
</dbReference>
<accession>A0ABR7FK72</accession>